<reference evidence="10 11" key="1">
    <citation type="submission" date="2019-02" db="EMBL/GenBank/DDBJ databases">
        <title>Deep-cultivation of Planctomycetes and their phenomic and genomic characterization uncovers novel biology.</title>
        <authorList>
            <person name="Wiegand S."/>
            <person name="Jogler M."/>
            <person name="Boedeker C."/>
            <person name="Pinto D."/>
            <person name="Vollmers J."/>
            <person name="Rivas-Marin E."/>
            <person name="Kohn T."/>
            <person name="Peeters S.H."/>
            <person name="Heuer A."/>
            <person name="Rast P."/>
            <person name="Oberbeckmann S."/>
            <person name="Bunk B."/>
            <person name="Jeske O."/>
            <person name="Meyerdierks A."/>
            <person name="Storesund J.E."/>
            <person name="Kallscheuer N."/>
            <person name="Luecker S."/>
            <person name="Lage O.M."/>
            <person name="Pohl T."/>
            <person name="Merkel B.J."/>
            <person name="Hornburger P."/>
            <person name="Mueller R.-W."/>
            <person name="Bruemmer F."/>
            <person name="Labrenz M."/>
            <person name="Spormann A.M."/>
            <person name="Op den Camp H."/>
            <person name="Overmann J."/>
            <person name="Amann R."/>
            <person name="Jetten M.S.M."/>
            <person name="Mascher T."/>
            <person name="Medema M.H."/>
            <person name="Devos D.P."/>
            <person name="Kaster A.-K."/>
            <person name="Ovreas L."/>
            <person name="Rohde M."/>
            <person name="Galperin M.Y."/>
            <person name="Jogler C."/>
        </authorList>
    </citation>
    <scope>NUCLEOTIDE SEQUENCE [LARGE SCALE GENOMIC DNA]</scope>
    <source>
        <strain evidence="10 11">ETA_A1</strain>
    </source>
</reference>
<keyword evidence="4 10" id="KW-0808">Transferase</keyword>
<keyword evidence="3" id="KW-0597">Phosphoprotein</keyword>
<evidence type="ECO:0000256" key="1">
    <source>
        <dbReference type="ARBA" id="ARBA00000085"/>
    </source>
</evidence>
<dbReference type="AlphaFoldDB" id="A0A517XYY9"/>
<dbReference type="Pfam" id="PF02518">
    <property type="entry name" value="HATPase_c"/>
    <property type="match status" value="1"/>
</dbReference>
<dbReference type="Gene3D" id="1.10.3210.10">
    <property type="entry name" value="Hypothetical protein af1432"/>
    <property type="match status" value="1"/>
</dbReference>
<dbReference type="KEGG" id="uli:ETAA1_47260"/>
<proteinExistence type="predicted"/>
<dbReference type="InterPro" id="IPR036890">
    <property type="entry name" value="HATPase_C_sf"/>
</dbReference>
<organism evidence="10 11">
    <name type="scientific">Urbifossiella limnaea</name>
    <dbReference type="NCBI Taxonomy" id="2528023"/>
    <lineage>
        <taxon>Bacteria</taxon>
        <taxon>Pseudomonadati</taxon>
        <taxon>Planctomycetota</taxon>
        <taxon>Planctomycetia</taxon>
        <taxon>Gemmatales</taxon>
        <taxon>Gemmataceae</taxon>
        <taxon>Urbifossiella</taxon>
    </lineage>
</organism>
<dbReference type="PROSITE" id="PS50109">
    <property type="entry name" value="HIS_KIN"/>
    <property type="match status" value="1"/>
</dbReference>
<dbReference type="SUPFAM" id="SSF109604">
    <property type="entry name" value="HD-domain/PDEase-like"/>
    <property type="match status" value="1"/>
</dbReference>
<dbReference type="SUPFAM" id="SSF47384">
    <property type="entry name" value="Homodimeric domain of signal transducing histidine kinase"/>
    <property type="match status" value="1"/>
</dbReference>
<keyword evidence="6" id="KW-0418">Kinase</keyword>
<dbReference type="EMBL" id="CP036273">
    <property type="protein sequence ID" value="QDU22740.1"/>
    <property type="molecule type" value="Genomic_DNA"/>
</dbReference>
<keyword evidence="11" id="KW-1185">Reference proteome</keyword>
<dbReference type="Gene3D" id="3.30.565.10">
    <property type="entry name" value="Histidine kinase-like ATPase, C-terminal domain"/>
    <property type="match status" value="1"/>
</dbReference>
<dbReference type="Gene3D" id="1.10.287.130">
    <property type="match status" value="1"/>
</dbReference>
<dbReference type="RefSeq" id="WP_202920353.1">
    <property type="nucleotide sequence ID" value="NZ_CP036273.1"/>
</dbReference>
<dbReference type="InterPro" id="IPR003594">
    <property type="entry name" value="HATPase_dom"/>
</dbReference>
<evidence type="ECO:0000256" key="5">
    <source>
        <dbReference type="ARBA" id="ARBA00022741"/>
    </source>
</evidence>
<dbReference type="SMART" id="SM00388">
    <property type="entry name" value="HisKA"/>
    <property type="match status" value="1"/>
</dbReference>
<evidence type="ECO:0000259" key="9">
    <source>
        <dbReference type="PROSITE" id="PS50109"/>
    </source>
</evidence>
<dbReference type="InterPro" id="IPR003661">
    <property type="entry name" value="HisK_dim/P_dom"/>
</dbReference>
<protein>
    <recommendedName>
        <fullName evidence="2">histidine kinase</fullName>
        <ecNumber evidence="2">2.7.13.3</ecNumber>
    </recommendedName>
</protein>
<gene>
    <name evidence="10" type="primary">dctB</name>
    <name evidence="10" type="ORF">ETAA1_47260</name>
</gene>
<name>A0A517XYY9_9BACT</name>
<dbReference type="Proteomes" id="UP000319576">
    <property type="component" value="Chromosome"/>
</dbReference>
<keyword evidence="7" id="KW-0067">ATP-binding</keyword>
<dbReference type="PRINTS" id="PR00344">
    <property type="entry name" value="BCTRLSENSOR"/>
</dbReference>
<evidence type="ECO:0000313" key="10">
    <source>
        <dbReference type="EMBL" id="QDU22740.1"/>
    </source>
</evidence>
<dbReference type="SUPFAM" id="SSF55874">
    <property type="entry name" value="ATPase domain of HSP90 chaperone/DNA topoisomerase II/histidine kinase"/>
    <property type="match status" value="1"/>
</dbReference>
<dbReference type="InterPro" id="IPR005467">
    <property type="entry name" value="His_kinase_dom"/>
</dbReference>
<keyword evidence="8" id="KW-0902">Two-component regulatory system</keyword>
<evidence type="ECO:0000256" key="4">
    <source>
        <dbReference type="ARBA" id="ARBA00022679"/>
    </source>
</evidence>
<dbReference type="CDD" id="cd00082">
    <property type="entry name" value="HisKA"/>
    <property type="match status" value="1"/>
</dbReference>
<dbReference type="EC" id="2.7.13.3" evidence="2"/>
<evidence type="ECO:0000256" key="3">
    <source>
        <dbReference type="ARBA" id="ARBA00022553"/>
    </source>
</evidence>
<evidence type="ECO:0000313" key="11">
    <source>
        <dbReference type="Proteomes" id="UP000319576"/>
    </source>
</evidence>
<dbReference type="CDD" id="cd00075">
    <property type="entry name" value="HATPase"/>
    <property type="match status" value="1"/>
</dbReference>
<keyword evidence="5" id="KW-0547">Nucleotide-binding</keyword>
<dbReference type="GO" id="GO:0005524">
    <property type="term" value="F:ATP binding"/>
    <property type="evidence" value="ECO:0007669"/>
    <property type="project" value="UniProtKB-KW"/>
</dbReference>
<feature type="domain" description="Histidine kinase" evidence="9">
    <location>
        <begin position="327"/>
        <end position="532"/>
    </location>
</feature>
<evidence type="ECO:0000256" key="6">
    <source>
        <dbReference type="ARBA" id="ARBA00022777"/>
    </source>
</evidence>
<dbReference type="PANTHER" id="PTHR43065">
    <property type="entry name" value="SENSOR HISTIDINE KINASE"/>
    <property type="match status" value="1"/>
</dbReference>
<accession>A0A517XYY9</accession>
<comment type="catalytic activity">
    <reaction evidence="1">
        <text>ATP + protein L-histidine = ADP + protein N-phospho-L-histidine.</text>
        <dbReference type="EC" id="2.7.13.3"/>
    </reaction>
</comment>
<evidence type="ECO:0000256" key="8">
    <source>
        <dbReference type="ARBA" id="ARBA00023012"/>
    </source>
</evidence>
<dbReference type="SMART" id="SM00387">
    <property type="entry name" value="HATPase_c"/>
    <property type="match status" value="1"/>
</dbReference>
<sequence>MPRTAVGRRAADLPWLCPNTTGLVALAERPDDLPALAVADPALLAFLARFALGTDGRVCPQRLNGPQLPEAAAAFLAHSEAGWLDPLSAVIVEIDAVGGRAAEVARSLAEQTGRADPDAAELAARLAPLGWYAVAAADRAAAVACLRAADPAAYQREHWGHDAHAITRRLTMRWRFPGWLATALGGLGLPDSARADALADVVALAVAEAQRETRDLGLTPKVDVQRLHARLASGPRQRAVPFVADGWEQAHADAGRSPSALNPNPYRVPLLPTLLRTAADARRRNGAALVLRLEAEIDTLHARLADETANVDLQAAKLAALAEFAAGAGHEINNPLAVISGHAQRLIRTEQDDDRADSLRTVVRQTQRIAGILREVMQFARPPKPTPGRVAVAELFAAVVTEQEPFAAERSVRLEATDAAGSVDADAGQLRTAVAAVVRNAIEAAGADGWVRLRAEAGATTVRLLVEDGGPGLTADVATHAFDPFYCGRPAGRGRGLGLPTAWRLARQNGGDLRHEPGAGPTRFVFTFPAARESAFPTREAA</sequence>
<dbReference type="InterPro" id="IPR036097">
    <property type="entry name" value="HisK_dim/P_sf"/>
</dbReference>
<dbReference type="PANTHER" id="PTHR43065:SF10">
    <property type="entry name" value="PEROXIDE STRESS-ACTIVATED HISTIDINE KINASE MAK3"/>
    <property type="match status" value="1"/>
</dbReference>
<dbReference type="GO" id="GO:0000155">
    <property type="term" value="F:phosphorelay sensor kinase activity"/>
    <property type="evidence" value="ECO:0007669"/>
    <property type="project" value="InterPro"/>
</dbReference>
<dbReference type="Pfam" id="PF00512">
    <property type="entry name" value="HisKA"/>
    <property type="match status" value="1"/>
</dbReference>
<evidence type="ECO:0000256" key="7">
    <source>
        <dbReference type="ARBA" id="ARBA00022840"/>
    </source>
</evidence>
<dbReference type="InterPro" id="IPR004358">
    <property type="entry name" value="Sig_transdc_His_kin-like_C"/>
</dbReference>
<evidence type="ECO:0000256" key="2">
    <source>
        <dbReference type="ARBA" id="ARBA00012438"/>
    </source>
</evidence>